<evidence type="ECO:0000256" key="1">
    <source>
        <dbReference type="SAM" id="Phobius"/>
    </source>
</evidence>
<evidence type="ECO:0000313" key="2">
    <source>
        <dbReference type="EMBL" id="KAA2236630.1"/>
    </source>
</evidence>
<dbReference type="Proteomes" id="UP000323142">
    <property type="component" value="Unassembled WGS sequence"/>
</dbReference>
<protein>
    <submittedName>
        <fullName evidence="2">Uncharacterized protein</fullName>
    </submittedName>
</protein>
<accession>A0A5B2VDX0</accession>
<keyword evidence="1" id="KW-1133">Transmembrane helix</keyword>
<evidence type="ECO:0000313" key="3">
    <source>
        <dbReference type="Proteomes" id="UP000323142"/>
    </source>
</evidence>
<reference evidence="2 3" key="1">
    <citation type="submission" date="2019-09" db="EMBL/GenBank/DDBJ databases">
        <title>Salinarimonas rosea gen. nov., sp. nov., a new member of the a-2 subgroup of the Proteobacteria.</title>
        <authorList>
            <person name="Liu J."/>
        </authorList>
    </citation>
    <scope>NUCLEOTIDE SEQUENCE [LARGE SCALE GENOMIC DNA]</scope>
    <source>
        <strain evidence="2 3">BN140002</strain>
    </source>
</reference>
<reference evidence="2 3" key="2">
    <citation type="submission" date="2019-09" db="EMBL/GenBank/DDBJ databases">
        <authorList>
            <person name="Jin C."/>
        </authorList>
    </citation>
    <scope>NUCLEOTIDE SEQUENCE [LARGE SCALE GENOMIC DNA]</scope>
    <source>
        <strain evidence="2 3">BN140002</strain>
    </source>
</reference>
<feature type="transmembrane region" description="Helical" evidence="1">
    <location>
        <begin position="40"/>
        <end position="67"/>
    </location>
</feature>
<sequence>MRLIVDNGIFGAGLGLAAAGGLAAGDVGGLGHLALNGIEGALGLGLLGLGLMGLGAAACVSTAVMLLGAGEERRFGRGTPVLVPVPVPVRRRPRRG</sequence>
<dbReference type="RefSeq" id="WP_149818640.1">
    <property type="nucleotide sequence ID" value="NZ_VUOA01000025.1"/>
</dbReference>
<name>A0A5B2VDX0_9HYPH</name>
<keyword evidence="1" id="KW-0812">Transmembrane</keyword>
<gene>
    <name evidence="2" type="ORF">F0L46_14285</name>
</gene>
<proteinExistence type="predicted"/>
<dbReference type="EMBL" id="VUOA01000025">
    <property type="protein sequence ID" value="KAA2236630.1"/>
    <property type="molecule type" value="Genomic_DNA"/>
</dbReference>
<keyword evidence="3" id="KW-1185">Reference proteome</keyword>
<comment type="caution">
    <text evidence="2">The sequence shown here is derived from an EMBL/GenBank/DDBJ whole genome shotgun (WGS) entry which is preliminary data.</text>
</comment>
<dbReference type="AlphaFoldDB" id="A0A5B2VDX0"/>
<keyword evidence="1" id="KW-0472">Membrane</keyword>
<organism evidence="2 3">
    <name type="scientific">Salinarimonas soli</name>
    <dbReference type="NCBI Taxonomy" id="1638099"/>
    <lineage>
        <taxon>Bacteria</taxon>
        <taxon>Pseudomonadati</taxon>
        <taxon>Pseudomonadota</taxon>
        <taxon>Alphaproteobacteria</taxon>
        <taxon>Hyphomicrobiales</taxon>
        <taxon>Salinarimonadaceae</taxon>
        <taxon>Salinarimonas</taxon>
    </lineage>
</organism>